<dbReference type="EMBL" id="JARQWQ010000031">
    <property type="protein sequence ID" value="KAK2561672.1"/>
    <property type="molecule type" value="Genomic_DNA"/>
</dbReference>
<accession>A0AAD9QI44</accession>
<dbReference type="PANTHER" id="PTHR46579:SF1">
    <property type="entry name" value="F5_8 TYPE C DOMAIN-CONTAINING PROTEIN"/>
    <property type="match status" value="1"/>
</dbReference>
<name>A0AAD9QI44_ACRCE</name>
<evidence type="ECO:0000313" key="1">
    <source>
        <dbReference type="EMBL" id="KAK2561672.1"/>
    </source>
</evidence>
<proteinExistence type="predicted"/>
<evidence type="ECO:0000313" key="2">
    <source>
        <dbReference type="Proteomes" id="UP001249851"/>
    </source>
</evidence>
<dbReference type="PANTHER" id="PTHR46579">
    <property type="entry name" value="F5/8 TYPE C DOMAIN-CONTAINING PROTEIN-RELATED"/>
    <property type="match status" value="1"/>
</dbReference>
<dbReference type="Proteomes" id="UP001249851">
    <property type="component" value="Unassembled WGS sequence"/>
</dbReference>
<reference evidence="1" key="2">
    <citation type="journal article" date="2023" name="Science">
        <title>Genomic signatures of disease resistance in endangered staghorn corals.</title>
        <authorList>
            <person name="Vollmer S.V."/>
            <person name="Selwyn J.D."/>
            <person name="Despard B.A."/>
            <person name="Roesel C.L."/>
        </authorList>
    </citation>
    <scope>NUCLEOTIDE SEQUENCE</scope>
    <source>
        <strain evidence="1">K2</strain>
    </source>
</reference>
<sequence>MSNLCSVYWLNYFISFYFFLAFEVELPSEEAATSRVMVLLGHFDLPARSAVLEQVSYNGHDSCCCCTEKGETVSTSARGHVVTFPFRDTPTGHAELRTSKDIERDSLKALHEDSSVNGFRSPSPLFGLPGFSIPLGVSIDYMHGVCLGVVKTLIGLWFDSSNSGKNWYCGHLVYQVDSRLLSIKPPSAITRVPRSIDSHHKDLKAAECRSWLFFYSLPCMKGILSYELFNHYALLVGGIYLLCQETISPADLRKADMLLAHFVEMFDVYYAPRYLLLNVHNLLHLVEDVKANGPLWCNSLFVFEDWNGDITDFFHGTQNVANQILSAVSCRQNMPELIAKMPDGQAKDLVLKLRNGSEKENRTAIGEGINIVGALRNGGLRLEFEDDAVSGLEVASLNEIKFFTRVEMRGRIIHSRAYKRVSVRNSYTVSYKNNNKIKYGQVEVFVQASSLQDDSVQYAAVILPFLEQTGFVCPTYEVLGVCPVTHIVCWCPPLNDHCILVPIENIEDICVCMELKDTGSPVVYIAHFPNHIEKD</sequence>
<dbReference type="AlphaFoldDB" id="A0AAD9QI44"/>
<organism evidence="1 2">
    <name type="scientific">Acropora cervicornis</name>
    <name type="common">Staghorn coral</name>
    <dbReference type="NCBI Taxonomy" id="6130"/>
    <lineage>
        <taxon>Eukaryota</taxon>
        <taxon>Metazoa</taxon>
        <taxon>Cnidaria</taxon>
        <taxon>Anthozoa</taxon>
        <taxon>Hexacorallia</taxon>
        <taxon>Scleractinia</taxon>
        <taxon>Astrocoeniina</taxon>
        <taxon>Acroporidae</taxon>
        <taxon>Acropora</taxon>
    </lineage>
</organism>
<reference evidence="1" key="1">
    <citation type="journal article" date="2023" name="G3 (Bethesda)">
        <title>Whole genome assembly and annotation of the endangered Caribbean coral Acropora cervicornis.</title>
        <authorList>
            <person name="Selwyn J.D."/>
            <person name="Vollmer S.V."/>
        </authorList>
    </citation>
    <scope>NUCLEOTIDE SEQUENCE</scope>
    <source>
        <strain evidence="1">K2</strain>
    </source>
</reference>
<comment type="caution">
    <text evidence="1">The sequence shown here is derived from an EMBL/GenBank/DDBJ whole genome shotgun (WGS) entry which is preliminary data.</text>
</comment>
<gene>
    <name evidence="1" type="ORF">P5673_015025</name>
</gene>
<protein>
    <submittedName>
        <fullName evidence="1">Uncharacterized protein</fullName>
    </submittedName>
</protein>
<keyword evidence="2" id="KW-1185">Reference proteome</keyword>